<feature type="non-terminal residue" evidence="3">
    <location>
        <position position="1"/>
    </location>
</feature>
<dbReference type="AlphaFoldDB" id="A0A382TLL4"/>
<sequence>QPIKYPDIYMISLGDEAIKVSFSLAQTLRNDNFIVIMETLRRSLKSQMKEANKLNSKYTIIIGEEEIKNQKAIIKNMESGDQKAISFNQINSYLKK</sequence>
<accession>A0A382TLL4</accession>
<reference evidence="3" key="1">
    <citation type="submission" date="2018-05" db="EMBL/GenBank/DDBJ databases">
        <authorList>
            <person name="Lanie J.A."/>
            <person name="Ng W.-L."/>
            <person name="Kazmierczak K.M."/>
            <person name="Andrzejewski T.M."/>
            <person name="Davidsen T.M."/>
            <person name="Wayne K.J."/>
            <person name="Tettelin H."/>
            <person name="Glass J.I."/>
            <person name="Rusch D."/>
            <person name="Podicherti R."/>
            <person name="Tsui H.-C.T."/>
            <person name="Winkler M.E."/>
        </authorList>
    </citation>
    <scope>NUCLEOTIDE SEQUENCE</scope>
</reference>
<proteinExistence type="inferred from homology"/>
<dbReference type="InterPro" id="IPR033656">
    <property type="entry name" value="HisRS_anticodon"/>
</dbReference>
<dbReference type="InterPro" id="IPR004154">
    <property type="entry name" value="Anticodon-bd"/>
</dbReference>
<evidence type="ECO:0000259" key="2">
    <source>
        <dbReference type="Pfam" id="PF03129"/>
    </source>
</evidence>
<evidence type="ECO:0000256" key="1">
    <source>
        <dbReference type="ARBA" id="ARBA00008226"/>
    </source>
</evidence>
<organism evidence="3">
    <name type="scientific">marine metagenome</name>
    <dbReference type="NCBI Taxonomy" id="408172"/>
    <lineage>
        <taxon>unclassified sequences</taxon>
        <taxon>metagenomes</taxon>
        <taxon>ecological metagenomes</taxon>
    </lineage>
</organism>
<dbReference type="SUPFAM" id="SSF52954">
    <property type="entry name" value="Class II aaRS ABD-related"/>
    <property type="match status" value="1"/>
</dbReference>
<dbReference type="CDD" id="cd00859">
    <property type="entry name" value="HisRS_anticodon"/>
    <property type="match status" value="1"/>
</dbReference>
<dbReference type="InterPro" id="IPR036621">
    <property type="entry name" value="Anticodon-bd_dom_sf"/>
</dbReference>
<dbReference type="Pfam" id="PF03129">
    <property type="entry name" value="HGTP_anticodon"/>
    <property type="match status" value="1"/>
</dbReference>
<dbReference type="EMBL" id="UINC01137382">
    <property type="protein sequence ID" value="SVD22685.1"/>
    <property type="molecule type" value="Genomic_DNA"/>
</dbReference>
<gene>
    <name evidence="3" type="ORF">METZ01_LOCUS375539</name>
</gene>
<feature type="domain" description="Anticodon-binding" evidence="2">
    <location>
        <begin position="8"/>
        <end position="96"/>
    </location>
</feature>
<protein>
    <recommendedName>
        <fullName evidence="2">Anticodon-binding domain-containing protein</fullName>
    </recommendedName>
</protein>
<evidence type="ECO:0000313" key="3">
    <source>
        <dbReference type="EMBL" id="SVD22685.1"/>
    </source>
</evidence>
<comment type="similarity">
    <text evidence="1">Belongs to the class-II aminoacyl-tRNA synthetase family.</text>
</comment>
<dbReference type="Gene3D" id="3.40.50.800">
    <property type="entry name" value="Anticodon-binding domain"/>
    <property type="match status" value="1"/>
</dbReference>
<name>A0A382TLL4_9ZZZZ</name>